<protein>
    <submittedName>
        <fullName evidence="7">Jg15856 protein</fullName>
    </submittedName>
</protein>
<dbReference type="Proteomes" id="UP000838756">
    <property type="component" value="Unassembled WGS sequence"/>
</dbReference>
<dbReference type="GO" id="GO:0006351">
    <property type="term" value="P:DNA-templated transcription"/>
    <property type="evidence" value="ECO:0007669"/>
    <property type="project" value="InterPro"/>
</dbReference>
<sequence>MTQINIEKVYPKESIYPMIFNFQNGYVTDQFTTQECMIFDNSTNHIKTVATVIDKLVYAGEEKTEELSKTFILARNKKTGKVRLIESCVTDMKPVLNIKNANNDVSTLLDTSNLELSRKFGSKKHKQQMEHLEKLKVNVETVTEQMQNVTQEVSKDDLDLTTYDKNNSDDFYIPPIDRAASSAEEVYNIDSILTQEQYDKILSELEGKDYLSDMPQLIKNLVTKNKLSSKLLVLAVYSSSLIQMYSTVMKKIATKNFVVCPHSVTLNEIVLRDFCSTSNGRRTRPAPYKDKTLCHAIVFLLLINNLKIELEALCEELKLTPNTASIKVRVTGASIITSGSKKVVQLKLPLNTKSSFSRRKSTKF</sequence>
<gene>
    <name evidence="7" type="primary">jg15856</name>
    <name evidence="7" type="ORF">PAEG_LOCUS10600</name>
</gene>
<dbReference type="GO" id="GO:0003677">
    <property type="term" value="F:DNA binding"/>
    <property type="evidence" value="ECO:0007669"/>
    <property type="project" value="InterPro"/>
</dbReference>
<keyword evidence="4" id="KW-0804">Transcription</keyword>
<evidence type="ECO:0000313" key="8">
    <source>
        <dbReference type="Proteomes" id="UP000838756"/>
    </source>
</evidence>
<organism evidence="7 8">
    <name type="scientific">Pararge aegeria aegeria</name>
    <dbReference type="NCBI Taxonomy" id="348720"/>
    <lineage>
        <taxon>Eukaryota</taxon>
        <taxon>Metazoa</taxon>
        <taxon>Ecdysozoa</taxon>
        <taxon>Arthropoda</taxon>
        <taxon>Hexapoda</taxon>
        <taxon>Insecta</taxon>
        <taxon>Pterygota</taxon>
        <taxon>Neoptera</taxon>
        <taxon>Endopterygota</taxon>
        <taxon>Lepidoptera</taxon>
        <taxon>Glossata</taxon>
        <taxon>Ditrysia</taxon>
        <taxon>Papilionoidea</taxon>
        <taxon>Nymphalidae</taxon>
        <taxon>Satyrinae</taxon>
        <taxon>Satyrini</taxon>
        <taxon>Parargina</taxon>
        <taxon>Pararge</taxon>
    </lineage>
</organism>
<comment type="caution">
    <text evidence="7">The sequence shown here is derived from an EMBL/GenBank/DDBJ whole genome shotgun (WGS) entry which is preliminary data.</text>
</comment>
<evidence type="ECO:0000256" key="3">
    <source>
        <dbReference type="ARBA" id="ARBA00022478"/>
    </source>
</evidence>
<name>A0A8S4RC00_9NEOP</name>
<accession>A0A8S4RC00</accession>
<keyword evidence="3" id="KW-0240">DNA-directed RNA polymerase</keyword>
<keyword evidence="8" id="KW-1185">Reference proteome</keyword>
<evidence type="ECO:0000256" key="5">
    <source>
        <dbReference type="ARBA" id="ARBA00023242"/>
    </source>
</evidence>
<reference evidence="7" key="1">
    <citation type="submission" date="2022-03" db="EMBL/GenBank/DDBJ databases">
        <authorList>
            <person name="Lindestad O."/>
        </authorList>
    </citation>
    <scope>NUCLEOTIDE SEQUENCE</scope>
</reference>
<evidence type="ECO:0000256" key="6">
    <source>
        <dbReference type="SAM" id="Coils"/>
    </source>
</evidence>
<evidence type="ECO:0000256" key="1">
    <source>
        <dbReference type="ARBA" id="ARBA00004604"/>
    </source>
</evidence>
<proteinExistence type="inferred from homology"/>
<keyword evidence="6" id="KW-0175">Coiled coil</keyword>
<evidence type="ECO:0000256" key="2">
    <source>
        <dbReference type="ARBA" id="ARBA00009430"/>
    </source>
</evidence>
<dbReference type="Pfam" id="PF06870">
    <property type="entry name" value="RNA_pol_I_A49"/>
    <property type="match status" value="1"/>
</dbReference>
<comment type="subcellular location">
    <subcellularLocation>
        <location evidence="1">Nucleus</location>
        <location evidence="1">Nucleolus</location>
    </subcellularLocation>
</comment>
<dbReference type="AlphaFoldDB" id="A0A8S4RC00"/>
<evidence type="ECO:0000313" key="7">
    <source>
        <dbReference type="EMBL" id="CAH2232330.1"/>
    </source>
</evidence>
<dbReference type="OrthoDB" id="277398at2759"/>
<dbReference type="EMBL" id="CAKXAJ010024890">
    <property type="protein sequence ID" value="CAH2232330.1"/>
    <property type="molecule type" value="Genomic_DNA"/>
</dbReference>
<dbReference type="GO" id="GO:0000428">
    <property type="term" value="C:DNA-directed RNA polymerase complex"/>
    <property type="evidence" value="ECO:0007669"/>
    <property type="project" value="UniProtKB-KW"/>
</dbReference>
<feature type="coiled-coil region" evidence="6">
    <location>
        <begin position="125"/>
        <end position="152"/>
    </location>
</feature>
<dbReference type="InterPro" id="IPR009668">
    <property type="entry name" value="RNA_pol-assoc_fac_A49-like"/>
</dbReference>
<dbReference type="GO" id="GO:0005730">
    <property type="term" value="C:nucleolus"/>
    <property type="evidence" value="ECO:0007669"/>
    <property type="project" value="UniProtKB-SubCell"/>
</dbReference>
<keyword evidence="5" id="KW-0539">Nucleus</keyword>
<comment type="similarity">
    <text evidence="2">Belongs to the eukaryotic RPA49/POLR1E RNA polymerase subunit family.</text>
</comment>
<evidence type="ECO:0000256" key="4">
    <source>
        <dbReference type="ARBA" id="ARBA00023163"/>
    </source>
</evidence>
<dbReference type="PANTHER" id="PTHR14440">
    <property type="entry name" value="DNA-DIRECTED RNA POLYMERASE I SUBUNIT RPA49"/>
    <property type="match status" value="1"/>
</dbReference>